<dbReference type="InterPro" id="IPR014094">
    <property type="entry name" value="LpoB"/>
</dbReference>
<gene>
    <name evidence="1" type="primary">lpoB</name>
    <name evidence="5" type="ORF">CQW29_11115</name>
</gene>
<comment type="subcellular location">
    <subcellularLocation>
        <location evidence="1">Cell outer membrane</location>
        <topology evidence="1">Lipid-anchor</topology>
        <orientation evidence="1">Periplasmic side</orientation>
    </subcellularLocation>
</comment>
<comment type="subunit">
    <text evidence="1">Interacts with PBP1b.</text>
</comment>
<sequence length="202" mass="21324">MTSHLLKFSGVLALALILSGCVINQQQQPEQPQQPAPVEPVQPQQPQPVPSQPGPIETVPQPPKMQTINWQASVSPLVAQMLKADGVTAGSVLLVDNVKNSTNGSLQSAKATAALQSALANNSQFTLVTPQQLAVAKQTLGLSAEDSLVSRSKAIGLARYVGAQYVLYSNAQGDVKAPELQMQLMLVQTGEIIWSGSGDVQH</sequence>
<evidence type="ECO:0000256" key="4">
    <source>
        <dbReference type="SAM" id="SignalP"/>
    </source>
</evidence>
<dbReference type="GO" id="GO:0009252">
    <property type="term" value="P:peptidoglycan biosynthetic process"/>
    <property type="evidence" value="ECO:0007669"/>
    <property type="project" value="UniProtKB-UniRule"/>
</dbReference>
<dbReference type="Gene3D" id="3.40.50.10610">
    <property type="entry name" value="ABC-type transport auxiliary lipoprotein component"/>
    <property type="match status" value="1"/>
</dbReference>
<accession>A0A2S9ICP1</accession>
<feature type="signal peptide" evidence="4">
    <location>
        <begin position="1"/>
        <end position="24"/>
    </location>
</feature>
<comment type="similarity">
    <text evidence="1">Belongs to the LpoB family.</text>
</comment>
<dbReference type="GO" id="GO:0008360">
    <property type="term" value="P:regulation of cell shape"/>
    <property type="evidence" value="ECO:0007669"/>
    <property type="project" value="UniProtKB-KW"/>
</dbReference>
<proteinExistence type="inferred from homology"/>
<dbReference type="PROSITE" id="PS51257">
    <property type="entry name" value="PROKAR_LIPOPROTEIN"/>
    <property type="match status" value="1"/>
</dbReference>
<keyword evidence="1" id="KW-0133">Cell shape</keyword>
<comment type="caution">
    <text evidence="5">The sequence shown here is derived from an EMBL/GenBank/DDBJ whole genome shotgun (WGS) entry which is preliminary data.</text>
</comment>
<dbReference type="EMBL" id="PDET01000006">
    <property type="protein sequence ID" value="PRD15547.1"/>
    <property type="molecule type" value="Genomic_DNA"/>
</dbReference>
<dbReference type="GO" id="GO:0030234">
    <property type="term" value="F:enzyme regulator activity"/>
    <property type="evidence" value="ECO:0007669"/>
    <property type="project" value="UniProtKB-UniRule"/>
</dbReference>
<dbReference type="Proteomes" id="UP000239181">
    <property type="component" value="Unassembled WGS sequence"/>
</dbReference>
<evidence type="ECO:0000313" key="6">
    <source>
        <dbReference type="Proteomes" id="UP000239181"/>
    </source>
</evidence>
<name>A0A2S9ICP1_9GAMM</name>
<evidence type="ECO:0000256" key="3">
    <source>
        <dbReference type="SAM" id="MobiDB-lite"/>
    </source>
</evidence>
<dbReference type="OrthoDB" id="6466283at2"/>
<keyword evidence="1" id="KW-0472">Membrane</keyword>
<dbReference type="PANTHER" id="PTHR40593">
    <property type="entry name" value="PENICILLIN-BINDING PROTEIN ACTIVATOR LPOB"/>
    <property type="match status" value="1"/>
</dbReference>
<feature type="compositionally biased region" description="Pro residues" evidence="3">
    <location>
        <begin position="32"/>
        <end position="53"/>
    </location>
</feature>
<keyword evidence="6" id="KW-1185">Reference proteome</keyword>
<keyword evidence="1" id="KW-0573">Peptidoglycan synthesis</keyword>
<protein>
    <recommendedName>
        <fullName evidence="1 2">Penicillin-binding protein activator LpoB</fullName>
        <shortName evidence="1">PBP activator LpoB</shortName>
    </recommendedName>
</protein>
<dbReference type="GO" id="GO:0031241">
    <property type="term" value="C:periplasmic side of cell outer membrane"/>
    <property type="evidence" value="ECO:0007669"/>
    <property type="project" value="UniProtKB-UniRule"/>
</dbReference>
<feature type="region of interest" description="Disordered" evidence="3">
    <location>
        <begin position="28"/>
        <end position="63"/>
    </location>
</feature>
<dbReference type="Pfam" id="PF13036">
    <property type="entry name" value="LpoB"/>
    <property type="match status" value="1"/>
</dbReference>
<evidence type="ECO:0000256" key="2">
    <source>
        <dbReference type="NCBIfam" id="TIGR02722"/>
    </source>
</evidence>
<keyword evidence="1 4" id="KW-0732">Signal</keyword>
<dbReference type="HAMAP" id="MF_01889">
    <property type="entry name" value="LpoB"/>
    <property type="match status" value="1"/>
</dbReference>
<dbReference type="AlphaFoldDB" id="A0A2S9ICP1"/>
<reference evidence="5 6" key="1">
    <citation type="submission" date="2017-10" db="EMBL/GenBank/DDBJ databases">
        <title>Draft genome of two endophytic bacteria isolated from 'guarana' Paullinia cupana (Mart.) Ducke.</title>
        <authorList>
            <person name="Siqueira K.A."/>
            <person name="Liotti R.G."/>
            <person name="Mendes T.A."/>
            <person name="Soares M.A."/>
        </authorList>
    </citation>
    <scope>NUCLEOTIDE SEQUENCE [LARGE SCALE GENOMIC DNA]</scope>
    <source>
        <strain evidence="5 6">342</strain>
    </source>
</reference>
<keyword evidence="1" id="KW-0998">Cell outer membrane</keyword>
<dbReference type="PANTHER" id="PTHR40593:SF1">
    <property type="entry name" value="PENICILLIN-BINDING PROTEIN ACTIVATOR LPOB"/>
    <property type="match status" value="1"/>
</dbReference>
<comment type="function">
    <text evidence="1">Regulator of peptidoglycan synthesis that is essential for the function of penicillin-binding protein 1B (PBP1b).</text>
</comment>
<feature type="chain" id="PRO_5015518201" description="Penicillin-binding protein activator LpoB" evidence="4">
    <location>
        <begin position="25"/>
        <end position="202"/>
    </location>
</feature>
<keyword evidence="1" id="KW-0449">Lipoprotein</keyword>
<organism evidence="5 6">
    <name type="scientific">Pantoea coffeiphila</name>
    <dbReference type="NCBI Taxonomy" id="1465635"/>
    <lineage>
        <taxon>Bacteria</taxon>
        <taxon>Pseudomonadati</taxon>
        <taxon>Pseudomonadota</taxon>
        <taxon>Gammaproteobacteria</taxon>
        <taxon>Enterobacterales</taxon>
        <taxon>Erwiniaceae</taxon>
        <taxon>Pantoea</taxon>
    </lineage>
</organism>
<evidence type="ECO:0000313" key="5">
    <source>
        <dbReference type="EMBL" id="PRD15547.1"/>
    </source>
</evidence>
<keyword evidence="1" id="KW-0564">Palmitate</keyword>
<evidence type="ECO:0000256" key="1">
    <source>
        <dbReference type="HAMAP-Rule" id="MF_01889"/>
    </source>
</evidence>
<dbReference type="NCBIfam" id="TIGR02722">
    <property type="entry name" value="lp"/>
    <property type="match status" value="1"/>
</dbReference>